<gene>
    <name evidence="5" type="ORF">E4L96_16625</name>
</gene>
<dbReference type="EMBL" id="SPVF01000217">
    <property type="protein sequence ID" value="TFW16237.1"/>
    <property type="molecule type" value="Genomic_DNA"/>
</dbReference>
<feature type="coiled-coil region" evidence="3">
    <location>
        <begin position="140"/>
        <end position="193"/>
    </location>
</feature>
<evidence type="ECO:0000259" key="4">
    <source>
        <dbReference type="Pfam" id="PF25876"/>
    </source>
</evidence>
<organism evidence="5 6">
    <name type="scientific">Zemynaea arenosa</name>
    <dbReference type="NCBI Taxonomy" id="2561931"/>
    <lineage>
        <taxon>Bacteria</taxon>
        <taxon>Pseudomonadati</taxon>
        <taxon>Pseudomonadota</taxon>
        <taxon>Betaproteobacteria</taxon>
        <taxon>Burkholderiales</taxon>
        <taxon>Oxalobacteraceae</taxon>
        <taxon>Telluria group</taxon>
        <taxon>Zemynaea</taxon>
    </lineage>
</organism>
<dbReference type="RefSeq" id="WP_135208333.1">
    <property type="nucleotide sequence ID" value="NZ_SPVF01000217.1"/>
</dbReference>
<name>A0A4Y9S9J4_9BURK</name>
<dbReference type="SUPFAM" id="SSF111369">
    <property type="entry name" value="HlyD-like secretion proteins"/>
    <property type="match status" value="2"/>
</dbReference>
<accession>A0A4Y9S9J4</accession>
<dbReference type="InterPro" id="IPR050465">
    <property type="entry name" value="UPF0194_transport"/>
</dbReference>
<sequence length="326" mass="35167">MTKASFRLGTAMLAALLAGCRAEPPAYFPGYVEADYVRLASPIAGTLARSYVERGTHVQRGARAFVLEQDNERAARLEAEARQRRAAATLADLRKGSRPAELAVVESQLAQAQAALRLSQADLARESKLVAQNFVSPARIDELKAAVKRDEGRVREAASQLQVSRLGARSDALRAAEQDVQAAEAQAAQAQWRLDQKTMTIPADAEVADVLYRPGELVPAGTPVVTLLVQDYVRARFFVPQTGIGALRLGQQVSLRCDGCAGPVAANISFISRDAEYTAPIIYSQETRANLVFMVEAKPYGPGAAALHPGQPLEVRLVQNVPQAQR</sequence>
<evidence type="ECO:0000313" key="6">
    <source>
        <dbReference type="Proteomes" id="UP000298438"/>
    </source>
</evidence>
<dbReference type="OrthoDB" id="8558741at2"/>
<keyword evidence="6" id="KW-1185">Reference proteome</keyword>
<dbReference type="PROSITE" id="PS51257">
    <property type="entry name" value="PROKAR_LIPOPROTEIN"/>
    <property type="match status" value="1"/>
</dbReference>
<protein>
    <submittedName>
        <fullName evidence="5">HlyD family efflux transporter periplasmic adaptor subunit</fullName>
    </submittedName>
</protein>
<evidence type="ECO:0000313" key="5">
    <source>
        <dbReference type="EMBL" id="TFW16237.1"/>
    </source>
</evidence>
<dbReference type="Gene3D" id="2.40.30.170">
    <property type="match status" value="1"/>
</dbReference>
<dbReference type="PANTHER" id="PTHR32347">
    <property type="entry name" value="EFFLUX SYSTEM COMPONENT YKNX-RELATED"/>
    <property type="match status" value="1"/>
</dbReference>
<feature type="domain" description="Multidrug resistance protein MdtA-like alpha-helical hairpin" evidence="4">
    <location>
        <begin position="102"/>
        <end position="161"/>
    </location>
</feature>
<evidence type="ECO:0000256" key="2">
    <source>
        <dbReference type="ARBA" id="ARBA00023054"/>
    </source>
</evidence>
<dbReference type="Proteomes" id="UP000298438">
    <property type="component" value="Unassembled WGS sequence"/>
</dbReference>
<dbReference type="Pfam" id="PF25876">
    <property type="entry name" value="HH_MFP_RND"/>
    <property type="match status" value="1"/>
</dbReference>
<reference evidence="5 6" key="1">
    <citation type="submission" date="2019-03" db="EMBL/GenBank/DDBJ databases">
        <title>Draft Genome Sequence of Massilia arenosa sp. nov., a Novel Massilia Species Isolated from a Sandy-loam Maize Soil.</title>
        <authorList>
            <person name="Raths R."/>
            <person name="Peta V."/>
            <person name="Bucking H."/>
        </authorList>
    </citation>
    <scope>NUCLEOTIDE SEQUENCE [LARGE SCALE GENOMIC DNA]</scope>
    <source>
        <strain evidence="5 6">MC02</strain>
    </source>
</reference>
<dbReference type="AlphaFoldDB" id="A0A4Y9S9J4"/>
<keyword evidence="2 3" id="KW-0175">Coiled coil</keyword>
<evidence type="ECO:0000256" key="3">
    <source>
        <dbReference type="SAM" id="Coils"/>
    </source>
</evidence>
<evidence type="ECO:0000256" key="1">
    <source>
        <dbReference type="ARBA" id="ARBA00004196"/>
    </source>
</evidence>
<comment type="caution">
    <text evidence="5">The sequence shown here is derived from an EMBL/GenBank/DDBJ whole genome shotgun (WGS) entry which is preliminary data.</text>
</comment>
<dbReference type="InterPro" id="IPR058624">
    <property type="entry name" value="MdtA-like_HH"/>
</dbReference>
<proteinExistence type="predicted"/>
<dbReference type="GO" id="GO:0030313">
    <property type="term" value="C:cell envelope"/>
    <property type="evidence" value="ECO:0007669"/>
    <property type="project" value="UniProtKB-SubCell"/>
</dbReference>
<dbReference type="Gene3D" id="1.10.287.470">
    <property type="entry name" value="Helix hairpin bin"/>
    <property type="match status" value="1"/>
</dbReference>
<dbReference type="PANTHER" id="PTHR32347:SF23">
    <property type="entry name" value="BLL5650 PROTEIN"/>
    <property type="match status" value="1"/>
</dbReference>
<comment type="subcellular location">
    <subcellularLocation>
        <location evidence="1">Cell envelope</location>
    </subcellularLocation>
</comment>